<gene>
    <name evidence="1" type="ORF">HAX54_051469</name>
</gene>
<feature type="non-terminal residue" evidence="1">
    <location>
        <position position="1"/>
    </location>
</feature>
<dbReference type="Proteomes" id="UP000823775">
    <property type="component" value="Unassembled WGS sequence"/>
</dbReference>
<sequence length="111" mass="12149">HILLEKFYTGLDALTQSVANNTTGGSFKDKTFNHIAIILDKIAKHNHAWHGGDHSGGINVGTPSLSTLVKENQEHDQMMSTINNIDLLTKKLIESEVKKVQAIDESVTGVQ</sequence>
<dbReference type="EMBL" id="JACEIK010000917">
    <property type="protein sequence ID" value="MCD7463820.1"/>
    <property type="molecule type" value="Genomic_DNA"/>
</dbReference>
<evidence type="ECO:0000313" key="2">
    <source>
        <dbReference type="Proteomes" id="UP000823775"/>
    </source>
</evidence>
<comment type="caution">
    <text evidence="1">The sequence shown here is derived from an EMBL/GenBank/DDBJ whole genome shotgun (WGS) entry which is preliminary data.</text>
</comment>
<proteinExistence type="predicted"/>
<name>A0ABS8SXR6_DATST</name>
<organism evidence="1 2">
    <name type="scientific">Datura stramonium</name>
    <name type="common">Jimsonweed</name>
    <name type="synonym">Common thornapple</name>
    <dbReference type="NCBI Taxonomy" id="4076"/>
    <lineage>
        <taxon>Eukaryota</taxon>
        <taxon>Viridiplantae</taxon>
        <taxon>Streptophyta</taxon>
        <taxon>Embryophyta</taxon>
        <taxon>Tracheophyta</taxon>
        <taxon>Spermatophyta</taxon>
        <taxon>Magnoliopsida</taxon>
        <taxon>eudicotyledons</taxon>
        <taxon>Gunneridae</taxon>
        <taxon>Pentapetalae</taxon>
        <taxon>asterids</taxon>
        <taxon>lamiids</taxon>
        <taxon>Solanales</taxon>
        <taxon>Solanaceae</taxon>
        <taxon>Solanoideae</taxon>
        <taxon>Datureae</taxon>
        <taxon>Datura</taxon>
    </lineage>
</organism>
<protein>
    <submittedName>
        <fullName evidence="1">Uncharacterized protein</fullName>
    </submittedName>
</protein>
<evidence type="ECO:0000313" key="1">
    <source>
        <dbReference type="EMBL" id="MCD7463820.1"/>
    </source>
</evidence>
<reference evidence="1 2" key="1">
    <citation type="journal article" date="2021" name="BMC Genomics">
        <title>Datura genome reveals duplications of psychoactive alkaloid biosynthetic genes and high mutation rate following tissue culture.</title>
        <authorList>
            <person name="Rajewski A."/>
            <person name="Carter-House D."/>
            <person name="Stajich J."/>
            <person name="Litt A."/>
        </authorList>
    </citation>
    <scope>NUCLEOTIDE SEQUENCE [LARGE SCALE GENOMIC DNA]</scope>
    <source>
        <strain evidence="1">AR-01</strain>
    </source>
</reference>
<keyword evidence="2" id="KW-1185">Reference proteome</keyword>
<accession>A0ABS8SXR6</accession>